<dbReference type="RefSeq" id="XP_033664514.1">
    <property type="nucleotide sequence ID" value="XM_033817876.1"/>
</dbReference>
<evidence type="ECO:0000313" key="5">
    <source>
        <dbReference type="Proteomes" id="UP000799537"/>
    </source>
</evidence>
<dbReference type="InterPro" id="IPR036249">
    <property type="entry name" value="Thioredoxin-like_sf"/>
</dbReference>
<sequence length="243" mass="27888">MPSSIEPIVLYGEFMSPGPQKIRIMLEELGLPYRNELIKFNEVKAESYTKLNVNGRLPTIYDPNTGLTLWETAAITTYLIDQYDQDRKLSYGTFPEKYLIQQWMAFQVSGQGPYYGQSVWFSMIHPEKLSSAIERYDKEIERVRSVLDTHLQRQASARGDTSEPWLVGDKCTVADLSFVMWENVVDLIHDHKGTDLKGKYPAFDAWKERLFQRPACIKAIASRAEAMGIELTTGPLAQRIRKD</sequence>
<dbReference type="PANTHER" id="PTHR44051:SF3">
    <property type="entry name" value="TRANSCRIPTIONAL REGULATOR URE2"/>
    <property type="match status" value="1"/>
</dbReference>
<evidence type="ECO:0000313" key="4">
    <source>
        <dbReference type="EMBL" id="KAF2163625.1"/>
    </source>
</evidence>
<proteinExistence type="inferred from homology"/>
<dbReference type="InterPro" id="IPR010987">
    <property type="entry name" value="Glutathione-S-Trfase_C-like"/>
</dbReference>
<gene>
    <name evidence="4" type="ORF">M409DRAFT_68514</name>
</gene>
<dbReference type="PROSITE" id="PS50405">
    <property type="entry name" value="GST_CTER"/>
    <property type="match status" value="1"/>
</dbReference>
<dbReference type="SFLD" id="SFLDG00358">
    <property type="entry name" value="Main_(cytGST)"/>
    <property type="match status" value="1"/>
</dbReference>
<evidence type="ECO:0000259" key="3">
    <source>
        <dbReference type="PROSITE" id="PS50405"/>
    </source>
</evidence>
<dbReference type="InterPro" id="IPR004045">
    <property type="entry name" value="Glutathione_S-Trfase_N"/>
</dbReference>
<dbReference type="Gene3D" id="1.20.1050.10">
    <property type="match status" value="1"/>
</dbReference>
<dbReference type="Gene3D" id="3.40.30.10">
    <property type="entry name" value="Glutaredoxin"/>
    <property type="match status" value="1"/>
</dbReference>
<feature type="domain" description="GST N-terminal" evidence="2">
    <location>
        <begin position="6"/>
        <end position="87"/>
    </location>
</feature>
<evidence type="ECO:0000259" key="2">
    <source>
        <dbReference type="PROSITE" id="PS50404"/>
    </source>
</evidence>
<comment type="similarity">
    <text evidence="1">Belongs to the GST superfamily.</text>
</comment>
<dbReference type="InterPro" id="IPR036282">
    <property type="entry name" value="Glutathione-S-Trfase_C_sf"/>
</dbReference>
<dbReference type="SFLD" id="SFLDS00019">
    <property type="entry name" value="Glutathione_Transferase_(cytos"/>
    <property type="match status" value="1"/>
</dbReference>
<accession>A0A6A6C9C0</accession>
<dbReference type="InterPro" id="IPR040079">
    <property type="entry name" value="Glutathione_S-Trfase"/>
</dbReference>
<dbReference type="OrthoDB" id="422574at2759"/>
<dbReference type="AlphaFoldDB" id="A0A6A6C9C0"/>
<feature type="domain" description="GST C-terminal" evidence="3">
    <location>
        <begin position="93"/>
        <end position="243"/>
    </location>
</feature>
<evidence type="ECO:0000256" key="1">
    <source>
        <dbReference type="ARBA" id="ARBA00007409"/>
    </source>
</evidence>
<dbReference type="PROSITE" id="PS50404">
    <property type="entry name" value="GST_NTER"/>
    <property type="match status" value="1"/>
</dbReference>
<dbReference type="Proteomes" id="UP000799537">
    <property type="component" value="Unassembled WGS sequence"/>
</dbReference>
<protein>
    <recommendedName>
        <fullName evidence="6">Glutathione S-transferase</fullName>
    </recommendedName>
</protein>
<dbReference type="InterPro" id="IPR004046">
    <property type="entry name" value="GST_C"/>
</dbReference>
<keyword evidence="5" id="KW-1185">Reference proteome</keyword>
<dbReference type="SUPFAM" id="SSF52833">
    <property type="entry name" value="Thioredoxin-like"/>
    <property type="match status" value="1"/>
</dbReference>
<dbReference type="SUPFAM" id="SSF47616">
    <property type="entry name" value="GST C-terminal domain-like"/>
    <property type="match status" value="1"/>
</dbReference>
<evidence type="ECO:0008006" key="6">
    <source>
        <dbReference type="Google" id="ProtNLM"/>
    </source>
</evidence>
<dbReference type="EMBL" id="ML993608">
    <property type="protein sequence ID" value="KAF2163625.1"/>
    <property type="molecule type" value="Genomic_DNA"/>
</dbReference>
<organism evidence="4 5">
    <name type="scientific">Zasmidium cellare ATCC 36951</name>
    <dbReference type="NCBI Taxonomy" id="1080233"/>
    <lineage>
        <taxon>Eukaryota</taxon>
        <taxon>Fungi</taxon>
        <taxon>Dikarya</taxon>
        <taxon>Ascomycota</taxon>
        <taxon>Pezizomycotina</taxon>
        <taxon>Dothideomycetes</taxon>
        <taxon>Dothideomycetidae</taxon>
        <taxon>Mycosphaerellales</taxon>
        <taxon>Mycosphaerellaceae</taxon>
        <taxon>Zasmidium</taxon>
    </lineage>
</organism>
<reference evidence="4" key="1">
    <citation type="journal article" date="2020" name="Stud. Mycol.">
        <title>101 Dothideomycetes genomes: a test case for predicting lifestyles and emergence of pathogens.</title>
        <authorList>
            <person name="Haridas S."/>
            <person name="Albert R."/>
            <person name="Binder M."/>
            <person name="Bloem J."/>
            <person name="Labutti K."/>
            <person name="Salamov A."/>
            <person name="Andreopoulos B."/>
            <person name="Baker S."/>
            <person name="Barry K."/>
            <person name="Bills G."/>
            <person name="Bluhm B."/>
            <person name="Cannon C."/>
            <person name="Castanera R."/>
            <person name="Culley D."/>
            <person name="Daum C."/>
            <person name="Ezra D."/>
            <person name="Gonzalez J."/>
            <person name="Henrissat B."/>
            <person name="Kuo A."/>
            <person name="Liang C."/>
            <person name="Lipzen A."/>
            <person name="Lutzoni F."/>
            <person name="Magnuson J."/>
            <person name="Mondo S."/>
            <person name="Nolan M."/>
            <person name="Ohm R."/>
            <person name="Pangilinan J."/>
            <person name="Park H.-J."/>
            <person name="Ramirez L."/>
            <person name="Alfaro M."/>
            <person name="Sun H."/>
            <person name="Tritt A."/>
            <person name="Yoshinaga Y."/>
            <person name="Zwiers L.-H."/>
            <person name="Turgeon B."/>
            <person name="Goodwin S."/>
            <person name="Spatafora J."/>
            <person name="Crous P."/>
            <person name="Grigoriev I."/>
        </authorList>
    </citation>
    <scope>NUCLEOTIDE SEQUENCE</scope>
    <source>
        <strain evidence="4">ATCC 36951</strain>
    </source>
</reference>
<name>A0A6A6C9C0_ZASCE</name>
<dbReference type="GeneID" id="54571148"/>
<dbReference type="Pfam" id="PF00043">
    <property type="entry name" value="GST_C"/>
    <property type="match status" value="1"/>
</dbReference>
<dbReference type="PANTHER" id="PTHR44051">
    <property type="entry name" value="GLUTATHIONE S-TRANSFERASE-RELATED"/>
    <property type="match status" value="1"/>
</dbReference>
<dbReference type="Pfam" id="PF13409">
    <property type="entry name" value="GST_N_2"/>
    <property type="match status" value="1"/>
</dbReference>